<dbReference type="FunFam" id="3.40.50.300:FF:000208">
    <property type="entry name" value="Urease accessory protein UreG"/>
    <property type="match status" value="1"/>
</dbReference>
<dbReference type="InterPro" id="IPR004400">
    <property type="entry name" value="UreG"/>
</dbReference>
<evidence type="ECO:0000256" key="2">
    <source>
        <dbReference type="ARBA" id="ARBA00022741"/>
    </source>
</evidence>
<evidence type="ECO:0000256" key="5">
    <source>
        <dbReference type="ARBA" id="ARBA00023186"/>
    </source>
</evidence>
<evidence type="ECO:0000313" key="12">
    <source>
        <dbReference type="Proteomes" id="UP000290289"/>
    </source>
</evidence>
<dbReference type="AlphaFoldDB" id="A0A498JT11"/>
<evidence type="ECO:0000256" key="1">
    <source>
        <dbReference type="ARBA" id="ARBA00005732"/>
    </source>
</evidence>
<comment type="subunit">
    <text evidence="7">URED, UREF and UREG may form a complex that acts as a GTP-hydrolysis-dependent molecular chaperone, activating the urease apoprotein.</text>
</comment>
<dbReference type="GO" id="GO:0003924">
    <property type="term" value="F:GTPase activity"/>
    <property type="evidence" value="ECO:0007669"/>
    <property type="project" value="InterPro"/>
</dbReference>
<dbReference type="PANTHER" id="PTHR31715:SF0">
    <property type="entry name" value="UREASE ACCESSORY PROTEIN G"/>
    <property type="match status" value="1"/>
</dbReference>
<protein>
    <recommendedName>
        <fullName evidence="8">Urease accessory protein G</fullName>
    </recommendedName>
</protein>
<dbReference type="EMBL" id="RDQH01000331">
    <property type="protein sequence ID" value="RXH98978.1"/>
    <property type="molecule type" value="Genomic_DNA"/>
</dbReference>
<dbReference type="Pfam" id="PF02492">
    <property type="entry name" value="cobW"/>
    <property type="match status" value="1"/>
</dbReference>
<evidence type="ECO:0000256" key="6">
    <source>
        <dbReference type="ARBA" id="ARBA00055653"/>
    </source>
</evidence>
<dbReference type="CDD" id="cd05540">
    <property type="entry name" value="UreG"/>
    <property type="match status" value="1"/>
</dbReference>
<accession>A0A498JT11</accession>
<dbReference type="GO" id="GO:0016151">
    <property type="term" value="F:nickel cation binding"/>
    <property type="evidence" value="ECO:0007669"/>
    <property type="project" value="InterPro"/>
</dbReference>
<feature type="compositionally biased region" description="Basic residues" evidence="9">
    <location>
        <begin position="1"/>
        <end position="19"/>
    </location>
</feature>
<dbReference type="NCBIfam" id="TIGR00101">
    <property type="entry name" value="ureG"/>
    <property type="match status" value="1"/>
</dbReference>
<evidence type="ECO:0000313" key="11">
    <source>
        <dbReference type="EMBL" id="RXH98978.1"/>
    </source>
</evidence>
<keyword evidence="12" id="KW-1185">Reference proteome</keyword>
<reference evidence="11 12" key="1">
    <citation type="submission" date="2018-10" db="EMBL/GenBank/DDBJ databases">
        <title>A high-quality apple genome assembly.</title>
        <authorList>
            <person name="Hu J."/>
        </authorList>
    </citation>
    <scope>NUCLEOTIDE SEQUENCE [LARGE SCALE GENOMIC DNA]</scope>
    <source>
        <strain evidence="12">cv. HFTH1</strain>
        <tissue evidence="11">Young leaf</tissue>
    </source>
</reference>
<dbReference type="PANTHER" id="PTHR31715">
    <property type="entry name" value="UREASE ACCESSORY PROTEIN G"/>
    <property type="match status" value="1"/>
</dbReference>
<keyword evidence="3" id="KW-0996">Nickel insertion</keyword>
<comment type="similarity">
    <text evidence="1">Belongs to the SIMIBI class G3E GTPase family. UreG subfamily.</text>
</comment>
<feature type="domain" description="CobW/HypB/UreG nucleotide-binding" evidence="10">
    <location>
        <begin position="75"/>
        <end position="245"/>
    </location>
</feature>
<dbReference type="Proteomes" id="UP000290289">
    <property type="component" value="Chromosome 5"/>
</dbReference>
<name>A0A498JT11_MALDO</name>
<dbReference type="InterPro" id="IPR027417">
    <property type="entry name" value="P-loop_NTPase"/>
</dbReference>
<keyword evidence="5" id="KW-0143">Chaperone</keyword>
<dbReference type="GO" id="GO:0005525">
    <property type="term" value="F:GTP binding"/>
    <property type="evidence" value="ECO:0007669"/>
    <property type="project" value="UniProtKB-KW"/>
</dbReference>
<feature type="region of interest" description="Disordered" evidence="9">
    <location>
        <begin position="1"/>
        <end position="42"/>
    </location>
</feature>
<evidence type="ECO:0000256" key="9">
    <source>
        <dbReference type="SAM" id="MobiDB-lite"/>
    </source>
</evidence>
<feature type="region of interest" description="Disordered" evidence="9">
    <location>
        <begin position="449"/>
        <end position="474"/>
    </location>
</feature>
<keyword evidence="4" id="KW-0342">GTP-binding</keyword>
<evidence type="ECO:0000259" key="10">
    <source>
        <dbReference type="Pfam" id="PF02492"/>
    </source>
</evidence>
<feature type="compositionally biased region" description="Basic and acidic residues" evidence="9">
    <location>
        <begin position="251"/>
        <end position="263"/>
    </location>
</feature>
<sequence length="558" mass="61801">MADHHHDHHHHHDHDHGHSHLSSATPNSFVGPDGKVYHSHDGLAPHSHEPIYSPGYFSRRAPPLLSRNFNERAFTIGIGGPVGTGKTALMLALCKLLRDKYSLAAVTNDIFTKEDGEFLVKNGALPEERIRAVETGGCPHAAIREDISINLGPLEELSNLYKTDILLCESGGDNLAANFSRELADYIIYIIDVSGGDKIPRKGGPGITQADLLVINKTDLAPAVGADLAVMERDALRMRDGGPFVFAQVGEARERSRGNREPHITGLGSSNREEAPLNPSSMKGRRNQKSPVTNQQFQSYGKMAAEDEEPKKRRMVVESLGWLTESSIMPKKHRAIAGVGASSIMELKAQLYQSQEESKKSKELAGSDIEFHRAKKRITAHDGFSAKNSGVDARAHKDKLELKAVHDGSASYAALERKAALYDKLARGELSDEEDKEKYCVDFFGKRVEQDEPQQTQHRDSPAVVSPENQDGEINASTLFSTKPLGLGRADATVDNDIHKRFVREVHEEANQAREMASKLKLRREEQAAARREKLKQAYIRKQLERLKTASCNKEQTE</sequence>
<evidence type="ECO:0000256" key="3">
    <source>
        <dbReference type="ARBA" id="ARBA00022988"/>
    </source>
</evidence>
<dbReference type="GO" id="GO:0043419">
    <property type="term" value="P:urea catabolic process"/>
    <property type="evidence" value="ECO:0007669"/>
    <property type="project" value="InterPro"/>
</dbReference>
<feature type="compositionally biased region" description="Polar residues" evidence="9">
    <location>
        <begin position="289"/>
        <end position="299"/>
    </location>
</feature>
<dbReference type="STRING" id="3750.A0A498JT11"/>
<evidence type="ECO:0000256" key="7">
    <source>
        <dbReference type="ARBA" id="ARBA00066105"/>
    </source>
</evidence>
<dbReference type="InterPro" id="IPR003495">
    <property type="entry name" value="CobW/HypB/UreG_nucleotide-bd"/>
</dbReference>
<dbReference type="SUPFAM" id="SSF52540">
    <property type="entry name" value="P-loop containing nucleoside triphosphate hydrolases"/>
    <property type="match status" value="1"/>
</dbReference>
<evidence type="ECO:0000256" key="8">
    <source>
        <dbReference type="ARBA" id="ARBA00073967"/>
    </source>
</evidence>
<organism evidence="11 12">
    <name type="scientific">Malus domestica</name>
    <name type="common">Apple</name>
    <name type="synonym">Pyrus malus</name>
    <dbReference type="NCBI Taxonomy" id="3750"/>
    <lineage>
        <taxon>Eukaryota</taxon>
        <taxon>Viridiplantae</taxon>
        <taxon>Streptophyta</taxon>
        <taxon>Embryophyta</taxon>
        <taxon>Tracheophyta</taxon>
        <taxon>Spermatophyta</taxon>
        <taxon>Magnoliopsida</taxon>
        <taxon>eudicotyledons</taxon>
        <taxon>Gunneridae</taxon>
        <taxon>Pentapetalae</taxon>
        <taxon>rosids</taxon>
        <taxon>fabids</taxon>
        <taxon>Rosales</taxon>
        <taxon>Rosaceae</taxon>
        <taxon>Amygdaloideae</taxon>
        <taxon>Maleae</taxon>
        <taxon>Malus</taxon>
    </lineage>
</organism>
<evidence type="ECO:0000256" key="4">
    <source>
        <dbReference type="ARBA" id="ARBA00023134"/>
    </source>
</evidence>
<gene>
    <name evidence="11" type="ORF">DVH24_011303</name>
</gene>
<dbReference type="Gene3D" id="3.40.50.300">
    <property type="entry name" value="P-loop containing nucleotide triphosphate hydrolases"/>
    <property type="match status" value="1"/>
</dbReference>
<comment type="function">
    <text evidence="6">Required for the maturation and activation of urease via the functional incorporation of the urease nickel metallocenter.</text>
</comment>
<comment type="caution">
    <text evidence="11">The sequence shown here is derived from an EMBL/GenBank/DDBJ whole genome shotgun (WGS) entry which is preliminary data.</text>
</comment>
<dbReference type="GO" id="GO:0051604">
    <property type="term" value="P:protein maturation"/>
    <property type="evidence" value="ECO:0007669"/>
    <property type="project" value="UniProtKB-ARBA"/>
</dbReference>
<feature type="region of interest" description="Disordered" evidence="9">
    <location>
        <begin position="251"/>
        <end position="309"/>
    </location>
</feature>
<dbReference type="HAMAP" id="MF_01389">
    <property type="entry name" value="UreG"/>
    <property type="match status" value="1"/>
</dbReference>
<keyword evidence="2" id="KW-0547">Nucleotide-binding</keyword>
<proteinExistence type="inferred from homology"/>